<organism evidence="2 3">
    <name type="scientific">Vespula germanica</name>
    <name type="common">German yellow jacket</name>
    <name type="synonym">Paravespula germanica</name>
    <dbReference type="NCBI Taxonomy" id="30212"/>
    <lineage>
        <taxon>Eukaryota</taxon>
        <taxon>Metazoa</taxon>
        <taxon>Ecdysozoa</taxon>
        <taxon>Arthropoda</taxon>
        <taxon>Hexapoda</taxon>
        <taxon>Insecta</taxon>
        <taxon>Pterygota</taxon>
        <taxon>Neoptera</taxon>
        <taxon>Endopterygota</taxon>
        <taxon>Hymenoptera</taxon>
        <taxon>Apocrita</taxon>
        <taxon>Aculeata</taxon>
        <taxon>Vespoidea</taxon>
        <taxon>Vespidae</taxon>
        <taxon>Vespinae</taxon>
        <taxon>Vespula</taxon>
    </lineage>
</organism>
<gene>
    <name evidence="2" type="ORF">HZH68_007149</name>
</gene>
<sequence>MKSKLVAGYRTRPLRASRENSWLLVSISVVVVRNKSVNRAGRKTHTSKSEPSVPSGCSKDAAGHTLEAGAELESRTSVSVGFSAVVKALELFLLPQLLLRAVPDDDRIHFRH</sequence>
<name>A0A834NAU1_VESGE</name>
<comment type="caution">
    <text evidence="2">The sequence shown here is derived from an EMBL/GenBank/DDBJ whole genome shotgun (WGS) entry which is preliminary data.</text>
</comment>
<dbReference type="EMBL" id="JACSDZ010000006">
    <property type="protein sequence ID" value="KAF7401329.1"/>
    <property type="molecule type" value="Genomic_DNA"/>
</dbReference>
<evidence type="ECO:0000313" key="2">
    <source>
        <dbReference type="EMBL" id="KAF7401329.1"/>
    </source>
</evidence>
<evidence type="ECO:0000313" key="3">
    <source>
        <dbReference type="Proteomes" id="UP000617340"/>
    </source>
</evidence>
<reference evidence="2" key="1">
    <citation type="journal article" date="2020" name="G3 (Bethesda)">
        <title>High-Quality Assemblies for Three Invasive Social Wasps from the &lt;i&gt;Vespula&lt;/i&gt; Genus.</title>
        <authorList>
            <person name="Harrop T.W.R."/>
            <person name="Guhlin J."/>
            <person name="McLaughlin G.M."/>
            <person name="Permina E."/>
            <person name="Stockwell P."/>
            <person name="Gilligan J."/>
            <person name="Le Lec M.F."/>
            <person name="Gruber M.A.M."/>
            <person name="Quinn O."/>
            <person name="Lovegrove M."/>
            <person name="Duncan E.J."/>
            <person name="Remnant E.J."/>
            <person name="Van Eeckhoven J."/>
            <person name="Graham B."/>
            <person name="Knapp R.A."/>
            <person name="Langford K.W."/>
            <person name="Kronenberg Z."/>
            <person name="Press M.O."/>
            <person name="Eacker S.M."/>
            <person name="Wilson-Rankin E.E."/>
            <person name="Purcell J."/>
            <person name="Lester P.J."/>
            <person name="Dearden P.K."/>
        </authorList>
    </citation>
    <scope>NUCLEOTIDE SEQUENCE</scope>
    <source>
        <strain evidence="2">Linc-1</strain>
    </source>
</reference>
<protein>
    <submittedName>
        <fullName evidence="2">Uncharacterized protein</fullName>
    </submittedName>
</protein>
<evidence type="ECO:0000256" key="1">
    <source>
        <dbReference type="SAM" id="MobiDB-lite"/>
    </source>
</evidence>
<keyword evidence="3" id="KW-1185">Reference proteome</keyword>
<dbReference type="AlphaFoldDB" id="A0A834NAU1"/>
<accession>A0A834NAU1</accession>
<proteinExistence type="predicted"/>
<feature type="region of interest" description="Disordered" evidence="1">
    <location>
        <begin position="38"/>
        <end position="61"/>
    </location>
</feature>
<dbReference type="Proteomes" id="UP000617340">
    <property type="component" value="Unassembled WGS sequence"/>
</dbReference>